<accession>A0A6M0RWD9</accession>
<dbReference type="InterPro" id="IPR019734">
    <property type="entry name" value="TPR_rpt"/>
</dbReference>
<sequence>MLRKRLIGFKFLSLCLVTLSLTLTLAWVEAPTLRITNKVQAAITAPDNTLNQDLQHLVQQGRDYYRDGQWEEALTIWQQAEQAFADQEDTLSRSMVLSNLALAYQQLDQLPNAQRSIDISLDLLNNYSPQASANKQRILAQVLNTQGHIHLAKGEARQALDTWQRANKLYTELKEESGIVQSAINLAQAQRTLGFYSRSHKTLEETKEYLDSQPDSLIKALSLYSLGNTLRPMGLLADSQISLKDSLLIQLKLLSQVNNPQDFVIGSCRQQSDGLPRSISIKETIVSSLTNSDISATILSLANTARLQGCRLEAQKLYGQAVMTAVTDAERINARIDAIGFSIELGSSNVLKNASQLATQINELPLPNNRSELYTRLHFAQTVIKLIKDDPSLTNSIAPILVQVREQAYLLKDKRSNSYALGYLGKLYELQQRWPEALSLTHKALELSNQLNALEISYRWEWQLGRIYKAQGNTTDSISAYQASVNSLSAIRQDLAIISSDEFSFEENIEPVYRELASLLLKTPQTKASSKNQPLFNNLDQARNVIESLQTAELDDFFRQACLEVKTVNTNDVDPNTALVYAIVLDGQINVITSVPNQPLHFHTTSLSSGELDQLLKETEEKLNRNPSNDSVERQITDRKQLLERSQHLYDWIIRDSERYLKDSDVTTLTFVLDGPLRNIPMAILHDGQKYLIEKYSVVLSPGLQLLNPKPLPRQEIKALTAGISEKIGKYQALPGVRLELDAIKAVIPNIQELFNSGFTKTALQKKLDKNHFPIVHLATHGQFGSKAEDTFLLAWQEDASDDGRISIDELQEVLQIRDFTGQEAIELLVLSACQTADGDDRAALGIAGVALRAGARSTVATLWPVSDRATAIFMKQFYQEFTDTELTKAEALQRAQRFLLEIADGSDDFSHPYYWAPYTLIGNWL</sequence>
<gene>
    <name evidence="2" type="ORF">DXZ20_31030</name>
</gene>
<reference evidence="2 3" key="1">
    <citation type="journal article" date="2020" name="Microb. Ecol.">
        <title>Ecogenomics of the Marine Benthic Filamentous Cyanobacterium Adonisia.</title>
        <authorList>
            <person name="Walter J.M."/>
            <person name="Coutinho F.H."/>
            <person name="Leomil L."/>
            <person name="Hargreaves P.I."/>
            <person name="Campeao M.E."/>
            <person name="Vieira V.V."/>
            <person name="Silva B.S."/>
            <person name="Fistarol G.O."/>
            <person name="Salomon P.S."/>
            <person name="Sawabe T."/>
            <person name="Mino S."/>
            <person name="Hosokawa M."/>
            <person name="Miyashita H."/>
            <person name="Maruyama F."/>
            <person name="van Verk M.C."/>
            <person name="Dutilh B.E."/>
            <person name="Thompson C.C."/>
            <person name="Thompson F.L."/>
        </authorList>
    </citation>
    <scope>NUCLEOTIDE SEQUENCE [LARGE SCALE GENOMIC DNA]</scope>
    <source>
        <strain evidence="2 3">CCMR0081</strain>
    </source>
</reference>
<evidence type="ECO:0000259" key="1">
    <source>
        <dbReference type="Pfam" id="PF12770"/>
    </source>
</evidence>
<keyword evidence="3" id="KW-1185">Reference proteome</keyword>
<evidence type="ECO:0000313" key="3">
    <source>
        <dbReference type="Proteomes" id="UP000481033"/>
    </source>
</evidence>
<dbReference type="Gene3D" id="1.25.40.10">
    <property type="entry name" value="Tetratricopeptide repeat domain"/>
    <property type="match status" value="3"/>
</dbReference>
<dbReference type="AlphaFoldDB" id="A0A6M0RWD9"/>
<dbReference type="Pfam" id="PF12770">
    <property type="entry name" value="CHAT"/>
    <property type="match status" value="1"/>
</dbReference>
<dbReference type="InterPro" id="IPR024983">
    <property type="entry name" value="CHAT_dom"/>
</dbReference>
<evidence type="ECO:0000313" key="2">
    <source>
        <dbReference type="EMBL" id="NEZ60002.1"/>
    </source>
</evidence>
<name>A0A6M0RWD9_9CYAN</name>
<proteinExistence type="predicted"/>
<dbReference type="EMBL" id="QXHD01000004">
    <property type="protein sequence ID" value="NEZ60002.1"/>
    <property type="molecule type" value="Genomic_DNA"/>
</dbReference>
<protein>
    <submittedName>
        <fullName evidence="2">CHAT domain-containing protein</fullName>
    </submittedName>
</protein>
<dbReference type="InterPro" id="IPR011990">
    <property type="entry name" value="TPR-like_helical_dom_sf"/>
</dbReference>
<comment type="caution">
    <text evidence="2">The sequence shown here is derived from an EMBL/GenBank/DDBJ whole genome shotgun (WGS) entry which is preliminary data.</text>
</comment>
<dbReference type="PROSITE" id="PS00018">
    <property type="entry name" value="EF_HAND_1"/>
    <property type="match status" value="1"/>
</dbReference>
<dbReference type="PANTHER" id="PTHR10098:SF112">
    <property type="entry name" value="SLR0380 PROTEIN"/>
    <property type="match status" value="1"/>
</dbReference>
<dbReference type="SUPFAM" id="SSF48452">
    <property type="entry name" value="TPR-like"/>
    <property type="match status" value="2"/>
</dbReference>
<dbReference type="RefSeq" id="WP_163702737.1">
    <property type="nucleotide sequence ID" value="NZ_QXHD01000004.1"/>
</dbReference>
<dbReference type="Proteomes" id="UP000481033">
    <property type="component" value="Unassembled WGS sequence"/>
</dbReference>
<feature type="domain" description="CHAT" evidence="1">
    <location>
        <begin position="645"/>
        <end position="924"/>
    </location>
</feature>
<organism evidence="2 3">
    <name type="scientific">Adonisia turfae CCMR0081</name>
    <dbReference type="NCBI Taxonomy" id="2292702"/>
    <lineage>
        <taxon>Bacteria</taxon>
        <taxon>Bacillati</taxon>
        <taxon>Cyanobacteriota</taxon>
        <taxon>Adonisia</taxon>
        <taxon>Adonisia turfae</taxon>
    </lineage>
</organism>
<dbReference type="SMART" id="SM00028">
    <property type="entry name" value="TPR"/>
    <property type="match status" value="5"/>
</dbReference>
<dbReference type="PANTHER" id="PTHR10098">
    <property type="entry name" value="RAPSYN-RELATED"/>
    <property type="match status" value="1"/>
</dbReference>
<dbReference type="InterPro" id="IPR018247">
    <property type="entry name" value="EF_Hand_1_Ca_BS"/>
</dbReference>